<dbReference type="HOGENOM" id="CLU_640301_0_0_2"/>
<dbReference type="AlphaFoldDB" id="A2BJY5"/>
<dbReference type="eggNOG" id="arCOG00427">
    <property type="taxonomic scope" value="Archaea"/>
</dbReference>
<gene>
    <name evidence="1" type="ordered locus">Hbut_0430</name>
</gene>
<dbReference type="Proteomes" id="UP000002593">
    <property type="component" value="Chromosome"/>
</dbReference>
<keyword evidence="2" id="KW-1185">Reference proteome</keyword>
<dbReference type="GeneID" id="4782083"/>
<organism evidence="1 2">
    <name type="scientific">Hyperthermus butylicus (strain DSM 5456 / JCM 9403 / PLM1-5)</name>
    <dbReference type="NCBI Taxonomy" id="415426"/>
    <lineage>
        <taxon>Archaea</taxon>
        <taxon>Thermoproteota</taxon>
        <taxon>Thermoprotei</taxon>
        <taxon>Desulfurococcales</taxon>
        <taxon>Pyrodictiaceae</taxon>
        <taxon>Hyperthermus</taxon>
    </lineage>
</organism>
<dbReference type="STRING" id="415426.Hbut_0430"/>
<evidence type="ECO:0000313" key="1">
    <source>
        <dbReference type="EMBL" id="ABM80296.1"/>
    </source>
</evidence>
<sequence length="427" mass="46655">MSLDEAFAKIISEKEARLLRPVASQLGAALKEYGFVRLYVFPSIDAALAAAIVVNVLQRNNLAYAVRFTVKPPGELVEPSLLIGYPASVAEEVTARRPSALIGYGEQPQGILPIPVAVVNDSSVAALTAAVLSEVTIVGPFMIYGVIAGYWRELDRGKKASFTGFENALLDLLKLENRVEEMFTLRLFRWALEPTEEALALTLDPYLPGLTGNRDAAVEFLKSDPRLAQLLGKRVSEAPEHPLTVLGEKLYEILKKASRVPRRASEVIGFIYTSYTAPLPDLREASLVLADYAERVGLYSLLSLGVEERLAAAAAYTRYLKDFSIVVQVAEQVLSSTSTYETRRAGKLQLAVFSENTPVLLADRVLRKLGYLAPEQIPAKRSGDKLLVSLEEVASRLGYQQLVQLVESGCIAPIEASVWGWVNAASC</sequence>
<dbReference type="EMBL" id="CP000493">
    <property type="protein sequence ID" value="ABM80296.1"/>
    <property type="molecule type" value="Genomic_DNA"/>
</dbReference>
<dbReference type="KEGG" id="hbu:Hbut_0430"/>
<reference evidence="1 2" key="1">
    <citation type="journal article" date="2007" name="Archaea">
        <title>The genome of Hyperthermus butylicus: a sulfur-reducing, peptide fermenting, neutrophilic Crenarchaeote growing up to 108 degrees C.</title>
        <authorList>
            <person name="Brugger K."/>
            <person name="Chen L."/>
            <person name="Stark M."/>
            <person name="Zibat A."/>
            <person name="Redder P."/>
            <person name="Ruepp A."/>
            <person name="Awayez M."/>
            <person name="She Q."/>
            <person name="Garrett R.A."/>
            <person name="Klenk H.P."/>
        </authorList>
    </citation>
    <scope>NUCLEOTIDE SEQUENCE [LARGE SCALE GENOMIC DNA]</scope>
    <source>
        <strain evidence="2">DSM 5456 / JCM 9403 / PLM1-5</strain>
    </source>
</reference>
<dbReference type="EnsemblBacteria" id="ABM80296">
    <property type="protein sequence ID" value="ABM80296"/>
    <property type="gene ID" value="Hbut_0430"/>
</dbReference>
<proteinExistence type="predicted"/>
<dbReference type="OrthoDB" id="36101at2157"/>
<evidence type="ECO:0000313" key="2">
    <source>
        <dbReference type="Proteomes" id="UP000002593"/>
    </source>
</evidence>
<name>A2BJY5_HYPBU</name>
<protein>
    <submittedName>
        <fullName evidence="1">Uncharacterized protein</fullName>
    </submittedName>
</protein>
<accession>A2BJY5</accession>
<dbReference type="RefSeq" id="WP_011821614.1">
    <property type="nucleotide sequence ID" value="NC_008818.1"/>
</dbReference>